<evidence type="ECO:0000313" key="4">
    <source>
        <dbReference type="Proteomes" id="UP001320420"/>
    </source>
</evidence>
<evidence type="ECO:0000256" key="2">
    <source>
        <dbReference type="SAM" id="MobiDB-lite"/>
    </source>
</evidence>
<feature type="region of interest" description="Disordered" evidence="2">
    <location>
        <begin position="16"/>
        <end position="105"/>
    </location>
</feature>
<evidence type="ECO:0000313" key="3">
    <source>
        <dbReference type="EMBL" id="KAK7755803.1"/>
    </source>
</evidence>
<dbReference type="InterPro" id="IPR036864">
    <property type="entry name" value="Zn2-C6_fun-type_DNA-bd_sf"/>
</dbReference>
<dbReference type="PANTHER" id="PTHR46910:SF23">
    <property type="entry name" value="THIAMINE REPRESSIBLE GENES REGULATORY PROTEIN THI1"/>
    <property type="match status" value="1"/>
</dbReference>
<sequence>MDQYRNTVNFEVDGEEMWASDLPHHPLQSGTPAPATSASAASAAGFGLTDQLPLPQDGLDHAAAAATLPSGSSHRGSGPSPPGGPGPPSAFLAQPPAPGGLTASQQHREYMKAKRRVPASQRKRTQVSCDACKTRRCKCIRLGTGGAGGSDDEANLPPCKLCTESGIRCVTTMPRKQRVYGSVENLDKRYRALEAIVSAVFPALNPRASAEELVIFGHGLGFKMPNFSESPEQAKANMAMSSITSPSSTTSDRGPYLGLGKVKLEHDYSILPPAYPIKTAPMAPQLLPRSLHEGGADSEDGCAGLLLDTTGRSHYIGPSGTLAFLGDVRKSVSRTLSLRGGPQAERWQGRGGRSGTERTIANKITGSLGGTAQHPGPSQVSPTQARRLASTGIRLLEGDEPCAFPNEHDIVSSDDPSYWQYHRPVSMIDLPPKEEAEAYIDAFFGHVHPNFILFHRSTFQRSYRELRRAWDANQQGVQDHELKELVVSTGWLLCLYMVFIFGSRSQAQTPTSLEFQRKWHAEVEKLPSLLSTATLPNVCGYSE</sequence>
<comment type="caution">
    <text evidence="3">The sequence shown here is derived from an EMBL/GenBank/DDBJ whole genome shotgun (WGS) entry which is preliminary data.</text>
</comment>
<dbReference type="InterPro" id="IPR050987">
    <property type="entry name" value="AtrR-like"/>
</dbReference>
<accession>A0AAN9UWZ5</accession>
<dbReference type="GO" id="GO:0000981">
    <property type="term" value="F:DNA-binding transcription factor activity, RNA polymerase II-specific"/>
    <property type="evidence" value="ECO:0007669"/>
    <property type="project" value="InterPro"/>
</dbReference>
<protein>
    <recommendedName>
        <fullName evidence="5">Zn(2)-C6 fungal-type domain-containing protein</fullName>
    </recommendedName>
</protein>
<keyword evidence="1" id="KW-0539">Nucleus</keyword>
<feature type="compositionally biased region" description="Low complexity" evidence="2">
    <location>
        <begin position="69"/>
        <end position="78"/>
    </location>
</feature>
<keyword evidence="4" id="KW-1185">Reference proteome</keyword>
<proteinExistence type="predicted"/>
<dbReference type="PANTHER" id="PTHR46910">
    <property type="entry name" value="TRANSCRIPTION FACTOR PDR1"/>
    <property type="match status" value="1"/>
</dbReference>
<feature type="compositionally biased region" description="Low complexity" evidence="2">
    <location>
        <begin position="241"/>
        <end position="251"/>
    </location>
</feature>
<feature type="region of interest" description="Disordered" evidence="2">
    <location>
        <begin position="234"/>
        <end position="255"/>
    </location>
</feature>
<dbReference type="Gene3D" id="4.10.240.10">
    <property type="entry name" value="Zn(2)-C6 fungal-type DNA-binding domain"/>
    <property type="match status" value="1"/>
</dbReference>
<reference evidence="3 4" key="1">
    <citation type="submission" date="2024-02" db="EMBL/GenBank/DDBJ databases">
        <title>De novo assembly and annotation of 12 fungi associated with fruit tree decline syndrome in Ontario, Canada.</title>
        <authorList>
            <person name="Sulman M."/>
            <person name="Ellouze W."/>
            <person name="Ilyukhin E."/>
        </authorList>
    </citation>
    <scope>NUCLEOTIDE SEQUENCE [LARGE SCALE GENOMIC DNA]</scope>
    <source>
        <strain evidence="3 4">M11/M66-122</strain>
    </source>
</reference>
<evidence type="ECO:0000256" key="1">
    <source>
        <dbReference type="ARBA" id="ARBA00023242"/>
    </source>
</evidence>
<organism evidence="3 4">
    <name type="scientific">Diatrype stigma</name>
    <dbReference type="NCBI Taxonomy" id="117547"/>
    <lineage>
        <taxon>Eukaryota</taxon>
        <taxon>Fungi</taxon>
        <taxon>Dikarya</taxon>
        <taxon>Ascomycota</taxon>
        <taxon>Pezizomycotina</taxon>
        <taxon>Sordariomycetes</taxon>
        <taxon>Xylariomycetidae</taxon>
        <taxon>Xylariales</taxon>
        <taxon>Diatrypaceae</taxon>
        <taxon>Diatrype</taxon>
    </lineage>
</organism>
<dbReference type="CDD" id="cd12148">
    <property type="entry name" value="fungal_TF_MHR"/>
    <property type="match status" value="1"/>
</dbReference>
<dbReference type="GO" id="GO:0008270">
    <property type="term" value="F:zinc ion binding"/>
    <property type="evidence" value="ECO:0007669"/>
    <property type="project" value="InterPro"/>
</dbReference>
<dbReference type="AlphaFoldDB" id="A0AAN9UWZ5"/>
<dbReference type="EMBL" id="JAKJXP020000010">
    <property type="protein sequence ID" value="KAK7755803.1"/>
    <property type="molecule type" value="Genomic_DNA"/>
</dbReference>
<gene>
    <name evidence="3" type="ORF">SLS62_002088</name>
</gene>
<dbReference type="SUPFAM" id="SSF57701">
    <property type="entry name" value="Zn2/Cys6 DNA-binding domain"/>
    <property type="match status" value="1"/>
</dbReference>
<feature type="compositionally biased region" description="Low complexity" evidence="2">
    <location>
        <begin position="29"/>
        <end position="45"/>
    </location>
</feature>
<dbReference type="Proteomes" id="UP001320420">
    <property type="component" value="Unassembled WGS sequence"/>
</dbReference>
<evidence type="ECO:0008006" key="5">
    <source>
        <dbReference type="Google" id="ProtNLM"/>
    </source>
</evidence>
<feature type="compositionally biased region" description="Pro residues" evidence="2">
    <location>
        <begin position="79"/>
        <end position="88"/>
    </location>
</feature>
<name>A0AAN9UWZ5_9PEZI</name>